<gene>
    <name evidence="4" type="ORF">GW534_11800</name>
</gene>
<comment type="similarity">
    <text evidence="1 2">Belongs to the pirin family.</text>
</comment>
<dbReference type="Proteomes" id="UP000743899">
    <property type="component" value="Unassembled WGS sequence"/>
</dbReference>
<name>A0ABX0A7E3_9BACI</name>
<evidence type="ECO:0000256" key="2">
    <source>
        <dbReference type="RuleBase" id="RU003457"/>
    </source>
</evidence>
<dbReference type="EMBL" id="JAACYS010000058">
    <property type="protein sequence ID" value="NCU18399.1"/>
    <property type="molecule type" value="Genomic_DNA"/>
</dbReference>
<dbReference type="SUPFAM" id="SSF51182">
    <property type="entry name" value="RmlC-like cupins"/>
    <property type="match status" value="1"/>
</dbReference>
<dbReference type="RefSeq" id="WP_161921230.1">
    <property type="nucleotide sequence ID" value="NZ_JAACYS010000058.1"/>
</dbReference>
<dbReference type="Gene3D" id="2.60.120.10">
    <property type="entry name" value="Jelly Rolls"/>
    <property type="match status" value="2"/>
</dbReference>
<comment type="caution">
    <text evidence="4">The sequence shown here is derived from an EMBL/GenBank/DDBJ whole genome shotgun (WGS) entry which is preliminary data.</text>
</comment>
<evidence type="ECO:0000313" key="5">
    <source>
        <dbReference type="Proteomes" id="UP000743899"/>
    </source>
</evidence>
<dbReference type="PANTHER" id="PTHR43212:SF3">
    <property type="entry name" value="QUERCETIN 2,3-DIOXYGENASE"/>
    <property type="match status" value="1"/>
</dbReference>
<evidence type="ECO:0000259" key="3">
    <source>
        <dbReference type="Pfam" id="PF02678"/>
    </source>
</evidence>
<reference evidence="4 5" key="1">
    <citation type="submission" date="2020-01" db="EMBL/GenBank/DDBJ databases">
        <title>A novel Bacillus sp. from Pasinler.</title>
        <authorList>
            <person name="Adiguzel A."/>
            <person name="Ay H."/>
            <person name="Baltaci M.O."/>
        </authorList>
    </citation>
    <scope>NUCLEOTIDE SEQUENCE [LARGE SCALE GENOMIC DNA]</scope>
    <source>
        <strain evidence="4 5">P1</strain>
    </source>
</reference>
<dbReference type="Pfam" id="PF02678">
    <property type="entry name" value="Pirin"/>
    <property type="match status" value="1"/>
</dbReference>
<keyword evidence="5" id="KW-1185">Reference proteome</keyword>
<evidence type="ECO:0000313" key="4">
    <source>
        <dbReference type="EMBL" id="NCU18399.1"/>
    </source>
</evidence>
<feature type="domain" description="Pirin N-terminal" evidence="3">
    <location>
        <begin position="48"/>
        <end position="121"/>
    </location>
</feature>
<dbReference type="PANTHER" id="PTHR43212">
    <property type="entry name" value="QUERCETIN 2,3-DIOXYGENASE"/>
    <property type="match status" value="1"/>
</dbReference>
<accession>A0ABX0A7E3</accession>
<proteinExistence type="inferred from homology"/>
<dbReference type="InterPro" id="IPR003829">
    <property type="entry name" value="Pirin_N_dom"/>
</dbReference>
<dbReference type="InterPro" id="IPR011051">
    <property type="entry name" value="RmlC_Cupin_sf"/>
</dbReference>
<dbReference type="InterPro" id="IPR012093">
    <property type="entry name" value="Pirin"/>
</dbReference>
<sequence>MIKKLTSDKHKQPFKGFFTATRVQPSDIFDEETTDPAFGPLAIIDHAVMKKGLTIKMHEHKNDEILSYVWKGTSYHRDSKGFEVPISAGKLMMMNAGSSFWHEEKVKLHDEEDVEMLQIFVRPRESDLEPMIQFHEKETDNRNWYLMVGPENSEAPLIVRQNVYIFDVHPKKGDRLDIPKIEGYLPFLYVMRGTIGVKNTIVQKFEAVTDLEAPLPPFEIIEDAVVLLFLVDMDAPMSMAGTISGMKKI</sequence>
<dbReference type="InterPro" id="IPR014710">
    <property type="entry name" value="RmlC-like_jellyroll"/>
</dbReference>
<evidence type="ECO:0000256" key="1">
    <source>
        <dbReference type="ARBA" id="ARBA00008416"/>
    </source>
</evidence>
<protein>
    <recommendedName>
        <fullName evidence="3">Pirin N-terminal domain-containing protein</fullName>
    </recommendedName>
</protein>
<organism evidence="4 5">
    <name type="scientific">Pallidibacillus pasinlerensis</name>
    <dbReference type="NCBI Taxonomy" id="2703818"/>
    <lineage>
        <taxon>Bacteria</taxon>
        <taxon>Bacillati</taxon>
        <taxon>Bacillota</taxon>
        <taxon>Bacilli</taxon>
        <taxon>Bacillales</taxon>
        <taxon>Bacillaceae</taxon>
        <taxon>Pallidibacillus</taxon>
    </lineage>
</organism>